<dbReference type="Proteomes" id="UP000214603">
    <property type="component" value="Unassembled WGS sequence"/>
</dbReference>
<dbReference type="PROSITE" id="PS00455">
    <property type="entry name" value="AMP_BINDING"/>
    <property type="match status" value="1"/>
</dbReference>
<dbReference type="Gene3D" id="3.40.50.12780">
    <property type="entry name" value="N-terminal domain of ligase-like"/>
    <property type="match status" value="1"/>
</dbReference>
<evidence type="ECO:0000259" key="3">
    <source>
        <dbReference type="Pfam" id="PF00501"/>
    </source>
</evidence>
<accession>A0A225M8X0</accession>
<dbReference type="Gene3D" id="3.30.300.30">
    <property type="match status" value="1"/>
</dbReference>
<evidence type="ECO:0000313" key="5">
    <source>
        <dbReference type="EMBL" id="OWT57566.1"/>
    </source>
</evidence>
<dbReference type="GO" id="GO:0031956">
    <property type="term" value="F:medium-chain fatty acid-CoA ligase activity"/>
    <property type="evidence" value="ECO:0007669"/>
    <property type="project" value="TreeGrafter"/>
</dbReference>
<evidence type="ECO:0000259" key="4">
    <source>
        <dbReference type="Pfam" id="PF13193"/>
    </source>
</evidence>
<dbReference type="RefSeq" id="WP_088604571.1">
    <property type="nucleotide sequence ID" value="NZ_NJIH01000009.1"/>
</dbReference>
<comment type="similarity">
    <text evidence="1">Belongs to the ATP-dependent AMP-binding enzyme family.</text>
</comment>
<dbReference type="InterPro" id="IPR020845">
    <property type="entry name" value="AMP-binding_CS"/>
</dbReference>
<keyword evidence="2 5" id="KW-0436">Ligase</keyword>
<dbReference type="PANTHER" id="PTHR43201">
    <property type="entry name" value="ACYL-COA SYNTHETASE"/>
    <property type="match status" value="1"/>
</dbReference>
<dbReference type="EMBL" id="NJIH01000009">
    <property type="protein sequence ID" value="OWT57566.1"/>
    <property type="molecule type" value="Genomic_DNA"/>
</dbReference>
<organism evidence="5 6">
    <name type="scientific">Candidimonas nitroreducens</name>
    <dbReference type="NCBI Taxonomy" id="683354"/>
    <lineage>
        <taxon>Bacteria</taxon>
        <taxon>Pseudomonadati</taxon>
        <taxon>Pseudomonadota</taxon>
        <taxon>Betaproteobacteria</taxon>
        <taxon>Burkholderiales</taxon>
        <taxon>Alcaligenaceae</taxon>
        <taxon>Candidimonas</taxon>
    </lineage>
</organism>
<dbReference type="InterPro" id="IPR045851">
    <property type="entry name" value="AMP-bd_C_sf"/>
</dbReference>
<dbReference type="OrthoDB" id="9766486at2"/>
<dbReference type="InterPro" id="IPR042099">
    <property type="entry name" value="ANL_N_sf"/>
</dbReference>
<keyword evidence="6" id="KW-1185">Reference proteome</keyword>
<name>A0A225M8X0_9BURK</name>
<dbReference type="GO" id="GO:0006631">
    <property type="term" value="P:fatty acid metabolic process"/>
    <property type="evidence" value="ECO:0007669"/>
    <property type="project" value="TreeGrafter"/>
</dbReference>
<sequence length="545" mass="59983">MQHLPQTPFDENCTIAGLLTARAEALGSLPFVAFEGQEWTYSQTLEHSRTFARALSVVGGQIADRVAMMVENRLEFFAAWFGTALAAGVHVPLNPEYRGEILRQVLVDIAARYVVVESHLLPNLLSAMDGTDHKIELLVIMDHDPSQALPNSESWRALSWEIFLEGGIGVQMPEYQRSAYELGAVMLTSGTTGVSKGVMVCDKHAITQGREAAEAYGIQSDDVMFTCLPLFHANAAWSTVLAALQSGAKVALSRRFSARRFWKDAAELGATQVALLGTMLHMLVAQPPSDADRAHRVRIGNSVPCPPDVMIAFERRFGVHLLETYGNTETKRILSNRHYHRKLASAGYPTPTSIVEIHDENGWRVSPGVIGEMVYRPKEPGIITLGYLNKPEATLAMVRNGWWCTGDLAWQDTDGFVYFAGRKKDALRRRGENVSAFEVERALMSHPGVLLAAVVAALSELSEDEILAAVVRAPGSTATEEEVFKHADENLPHFMVPRYIAFVDSLPETTTGKIAKAGLSEQLMQGEVWDSERVGLAATRTRRNT</sequence>
<dbReference type="InterPro" id="IPR025110">
    <property type="entry name" value="AMP-bd_C"/>
</dbReference>
<protein>
    <submittedName>
        <fullName evidence="5">ATP-dependent acyl-CoA ligase</fullName>
    </submittedName>
</protein>
<dbReference type="PANTHER" id="PTHR43201:SF5">
    <property type="entry name" value="MEDIUM-CHAIN ACYL-COA LIGASE ACSF2, MITOCHONDRIAL"/>
    <property type="match status" value="1"/>
</dbReference>
<dbReference type="InterPro" id="IPR000873">
    <property type="entry name" value="AMP-dep_synth/lig_dom"/>
</dbReference>
<dbReference type="SUPFAM" id="SSF56801">
    <property type="entry name" value="Acetyl-CoA synthetase-like"/>
    <property type="match status" value="1"/>
</dbReference>
<feature type="domain" description="AMP-dependent synthetase/ligase" evidence="3">
    <location>
        <begin position="22"/>
        <end position="387"/>
    </location>
</feature>
<evidence type="ECO:0000256" key="2">
    <source>
        <dbReference type="ARBA" id="ARBA00022598"/>
    </source>
</evidence>
<dbReference type="AlphaFoldDB" id="A0A225M8X0"/>
<evidence type="ECO:0000313" key="6">
    <source>
        <dbReference type="Proteomes" id="UP000214603"/>
    </source>
</evidence>
<reference evidence="6" key="1">
    <citation type="submission" date="2017-06" db="EMBL/GenBank/DDBJ databases">
        <title>Herbaspirillum phytohormonus sp. nov., isolated from the root nodule of Robinia pseudoacacia in lead-zinc mine.</title>
        <authorList>
            <person name="Fan M."/>
            <person name="Lin Y."/>
        </authorList>
    </citation>
    <scope>NUCLEOTIDE SEQUENCE [LARGE SCALE GENOMIC DNA]</scope>
    <source>
        <strain evidence="6">SC-089</strain>
    </source>
</reference>
<gene>
    <name evidence="5" type="ORF">CEY11_16870</name>
</gene>
<evidence type="ECO:0000256" key="1">
    <source>
        <dbReference type="ARBA" id="ARBA00006432"/>
    </source>
</evidence>
<proteinExistence type="inferred from homology"/>
<comment type="caution">
    <text evidence="5">The sequence shown here is derived from an EMBL/GenBank/DDBJ whole genome shotgun (WGS) entry which is preliminary data.</text>
</comment>
<dbReference type="Pfam" id="PF00501">
    <property type="entry name" value="AMP-binding"/>
    <property type="match status" value="1"/>
</dbReference>
<feature type="domain" description="AMP-binding enzyme C-terminal" evidence="4">
    <location>
        <begin position="438"/>
        <end position="513"/>
    </location>
</feature>
<dbReference type="Pfam" id="PF13193">
    <property type="entry name" value="AMP-binding_C"/>
    <property type="match status" value="1"/>
</dbReference>